<feature type="domain" description="Thioredoxin" evidence="1">
    <location>
        <begin position="15"/>
        <end position="147"/>
    </location>
</feature>
<dbReference type="InterPro" id="IPR013766">
    <property type="entry name" value="Thioredoxin_domain"/>
</dbReference>
<comment type="caution">
    <text evidence="2">The sequence shown here is derived from an EMBL/GenBank/DDBJ whole genome shotgun (WGS) entry which is preliminary data.</text>
</comment>
<dbReference type="InterPro" id="IPR050824">
    <property type="entry name" value="Thiol_disulfide_DsbA"/>
</dbReference>
<dbReference type="PANTHER" id="PTHR35891:SF3">
    <property type="entry name" value="THIOL:DISULFIDE INTERCHANGE PROTEIN DSBL"/>
    <property type="match status" value="1"/>
</dbReference>
<accession>A0A328BW06</accession>
<dbReference type="SUPFAM" id="SSF52833">
    <property type="entry name" value="Thioredoxin-like"/>
    <property type="match status" value="1"/>
</dbReference>
<dbReference type="InterPro" id="IPR012336">
    <property type="entry name" value="Thioredoxin-like_fold"/>
</dbReference>
<protein>
    <submittedName>
        <fullName evidence="2">Disulfide bond formation protein DsbA</fullName>
    </submittedName>
</protein>
<dbReference type="Proteomes" id="UP000248689">
    <property type="component" value="Unassembled WGS sequence"/>
</dbReference>
<proteinExistence type="predicted"/>
<evidence type="ECO:0000313" key="2">
    <source>
        <dbReference type="EMBL" id="RAL18508.1"/>
    </source>
</evidence>
<dbReference type="InterPro" id="IPR036249">
    <property type="entry name" value="Thioredoxin-like_sf"/>
</dbReference>
<organism evidence="2 3">
    <name type="scientific">Glaesserella australis</name>
    <dbReference type="NCBI Taxonomy" id="2094024"/>
    <lineage>
        <taxon>Bacteria</taxon>
        <taxon>Pseudomonadati</taxon>
        <taxon>Pseudomonadota</taxon>
        <taxon>Gammaproteobacteria</taxon>
        <taxon>Pasteurellales</taxon>
        <taxon>Pasteurellaceae</taxon>
        <taxon>Glaesserella</taxon>
    </lineage>
</organism>
<gene>
    <name evidence="2" type="ORF">C5N92_07280</name>
</gene>
<keyword evidence="3" id="KW-1185">Reference proteome</keyword>
<evidence type="ECO:0000259" key="1">
    <source>
        <dbReference type="PROSITE" id="PS51352"/>
    </source>
</evidence>
<dbReference type="Gene3D" id="3.40.30.10">
    <property type="entry name" value="Glutaredoxin"/>
    <property type="match status" value="1"/>
</dbReference>
<dbReference type="RefSeq" id="WP_111750190.1">
    <property type="nucleotide sequence ID" value="NZ_PTPX01000014.1"/>
</dbReference>
<dbReference type="Pfam" id="PF13462">
    <property type="entry name" value="Thioredoxin_4"/>
    <property type="match status" value="1"/>
</dbReference>
<dbReference type="AlphaFoldDB" id="A0A328BW06"/>
<name>A0A328BW06_9PAST</name>
<reference evidence="3" key="1">
    <citation type="submission" date="2018-02" db="EMBL/GenBank/DDBJ databases">
        <title>Glaesserella australis sp. nov., isolated from the lungs of pigs.</title>
        <authorList>
            <person name="Turni C."/>
            <person name="Christensen H."/>
        </authorList>
    </citation>
    <scope>NUCLEOTIDE SEQUENCE [LARGE SCALE GENOMIC DNA]</scope>
    <source>
        <strain evidence="3">HS4635</strain>
    </source>
</reference>
<dbReference type="PANTHER" id="PTHR35891">
    <property type="entry name" value="THIOL:DISULFIDE INTERCHANGE PROTEIN DSBA"/>
    <property type="match status" value="1"/>
</dbReference>
<evidence type="ECO:0000313" key="3">
    <source>
        <dbReference type="Proteomes" id="UP000248689"/>
    </source>
</evidence>
<dbReference type="EMBL" id="PTPX01000014">
    <property type="protein sequence ID" value="RAL18508.1"/>
    <property type="molecule type" value="Genomic_DNA"/>
</dbReference>
<dbReference type="PROSITE" id="PS51352">
    <property type="entry name" value="THIOREDOXIN_2"/>
    <property type="match status" value="1"/>
</dbReference>
<dbReference type="OrthoDB" id="9780340at2"/>
<sequence>MKKSVLIALVAVAVAFGGYAYTEFNGTPTQSNAEFIRSYSPRIGEVNAPVTIVEFFDPSCEACRAIYPYVKAILAENPKDVRLVMRYALFHKGLEKAARILEAARLQDKYPAVLEAVLNSQPEWHDDENAQAAWDAAVKAGLDPELAKQQMYSESVTAALESDAKDIEKLKILKTPEFFVNGKKLEEFHPDQLYLLVQEQLAKVKK</sequence>